<dbReference type="eggNOG" id="COG1024">
    <property type="taxonomic scope" value="Bacteria"/>
</dbReference>
<dbReference type="EMBL" id="JH636049">
    <property type="protein sequence ID" value="EID52791.1"/>
    <property type="molecule type" value="Genomic_DNA"/>
</dbReference>
<organism evidence="1 2">
    <name type="scientific">Saccharomonospora xinjiangensis XJ-54</name>
    <dbReference type="NCBI Taxonomy" id="882086"/>
    <lineage>
        <taxon>Bacteria</taxon>
        <taxon>Bacillati</taxon>
        <taxon>Actinomycetota</taxon>
        <taxon>Actinomycetes</taxon>
        <taxon>Pseudonocardiales</taxon>
        <taxon>Pseudonocardiaceae</taxon>
        <taxon>Saccharomonospora</taxon>
    </lineage>
</organism>
<dbReference type="InterPro" id="IPR053545">
    <property type="entry name" value="Enoyl-CoA_hydratase-like"/>
</dbReference>
<dbReference type="GO" id="GO:0006635">
    <property type="term" value="P:fatty acid beta-oxidation"/>
    <property type="evidence" value="ECO:0007669"/>
    <property type="project" value="TreeGrafter"/>
</dbReference>
<dbReference type="SUPFAM" id="SSF52096">
    <property type="entry name" value="ClpP/crotonase"/>
    <property type="match status" value="1"/>
</dbReference>
<sequence length="245" mass="25845">MPPTEKGTLVLDLAAEGPLSPELVRTVNEFCDRVEDHAENSDSAAVAMVRLHGGENGATGSWPGGDGGIRLVNRWERALRRMERLAAVTVVVLTGRCAGPALDLVLTADYRIAATGATLAPPIDAGHFWPGMALHRLVTQIGVARTRRLLLRAGELTAARSAELGLLDEVTDDIDGVSAARAHEFGGVAGPEFAVRRRLVLDAPTSAFDDALGVHLAACDRALRYARRLAEPEPAPVAALTGGAR</sequence>
<protein>
    <submittedName>
        <fullName evidence="1">Enoyl-CoA hydratase/carnithine racemase</fullName>
    </submittedName>
</protein>
<keyword evidence="2" id="KW-1185">Reference proteome</keyword>
<dbReference type="AlphaFoldDB" id="I0UY38"/>
<name>I0UY38_9PSEU</name>
<dbReference type="Proteomes" id="UP000004691">
    <property type="component" value="Unassembled WGS sequence"/>
</dbReference>
<dbReference type="NCBIfam" id="NF042431">
    <property type="entry name" value="EnCoAhydt_DpgB"/>
    <property type="match status" value="1"/>
</dbReference>
<dbReference type="InterPro" id="IPR029045">
    <property type="entry name" value="ClpP/crotonase-like_dom_sf"/>
</dbReference>
<dbReference type="InterPro" id="IPR001753">
    <property type="entry name" value="Enoyl-CoA_hydra/iso"/>
</dbReference>
<dbReference type="CDD" id="cd06558">
    <property type="entry name" value="crotonase-like"/>
    <property type="match status" value="1"/>
</dbReference>
<accession>I0UY38</accession>
<dbReference type="STRING" id="882086.SacxiDRAFT_0515"/>
<proteinExistence type="predicted"/>
<dbReference type="PANTHER" id="PTHR11941">
    <property type="entry name" value="ENOYL-COA HYDRATASE-RELATED"/>
    <property type="match status" value="1"/>
</dbReference>
<reference evidence="1 2" key="1">
    <citation type="submission" date="2012-01" db="EMBL/GenBank/DDBJ databases">
        <title>Improved High-Quality Draft sequence of Saccharomonospora xinjiangensis XJ-54.</title>
        <authorList>
            <consortium name="US DOE Joint Genome Institute"/>
            <person name="Lucas S."/>
            <person name="Han J."/>
            <person name="Lapidus A."/>
            <person name="Cheng J.-F."/>
            <person name="Goodwin L."/>
            <person name="Pitluck S."/>
            <person name="Peters L."/>
            <person name="Mikhailova N."/>
            <person name="Teshima H."/>
            <person name="Detter J.C."/>
            <person name="Han C."/>
            <person name="Tapia R."/>
            <person name="Land M."/>
            <person name="Hauser L."/>
            <person name="Kyrpides N."/>
            <person name="Ivanova N."/>
            <person name="Pagani I."/>
            <person name="Brambilla E.-M."/>
            <person name="Klenk H.-P."/>
            <person name="Woyke T."/>
        </authorList>
    </citation>
    <scope>NUCLEOTIDE SEQUENCE [LARGE SCALE GENOMIC DNA]</scope>
    <source>
        <strain evidence="1 2">XJ-54</strain>
    </source>
</reference>
<dbReference type="HOGENOM" id="CLU_1189384_0_0_11"/>
<dbReference type="GO" id="GO:0003824">
    <property type="term" value="F:catalytic activity"/>
    <property type="evidence" value="ECO:0007669"/>
    <property type="project" value="UniProtKB-ARBA"/>
</dbReference>
<gene>
    <name evidence="1" type="ORF">SacxiDRAFT_0515</name>
</gene>
<dbReference type="PANTHER" id="PTHR11941:SF54">
    <property type="entry name" value="ENOYL-COA HYDRATASE, MITOCHONDRIAL"/>
    <property type="match status" value="1"/>
</dbReference>
<dbReference type="RefSeq" id="WP_006236894.1">
    <property type="nucleotide sequence ID" value="NZ_JH636049.1"/>
</dbReference>
<dbReference type="Gene3D" id="3.90.226.10">
    <property type="entry name" value="2-enoyl-CoA Hydratase, Chain A, domain 1"/>
    <property type="match status" value="1"/>
</dbReference>
<dbReference type="Pfam" id="PF00378">
    <property type="entry name" value="ECH_1"/>
    <property type="match status" value="1"/>
</dbReference>
<evidence type="ECO:0000313" key="1">
    <source>
        <dbReference type="EMBL" id="EID52791.1"/>
    </source>
</evidence>
<evidence type="ECO:0000313" key="2">
    <source>
        <dbReference type="Proteomes" id="UP000004691"/>
    </source>
</evidence>
<dbReference type="OrthoDB" id="6006525at2"/>